<feature type="non-terminal residue" evidence="1">
    <location>
        <position position="90"/>
    </location>
</feature>
<reference evidence="1" key="1">
    <citation type="submission" date="2023-10" db="EMBL/GenBank/DDBJ databases">
        <title>Screening of Alkalihalophilus pseudofirmusBZ-TG-HK211 and Its Alleviation of Salt Stress on Rapeseed Growth.</title>
        <authorList>
            <person name="Zhao B."/>
            <person name="Guo T."/>
        </authorList>
    </citation>
    <scope>NUCLEOTIDE SEQUENCE</scope>
    <source>
        <strain evidence="1">BZ-TG-HK211</strain>
    </source>
</reference>
<organism evidence="1 2">
    <name type="scientific">Alkalihalophilus pseudofirmus</name>
    <name type="common">Bacillus pseudofirmus</name>
    <dbReference type="NCBI Taxonomy" id="79885"/>
    <lineage>
        <taxon>Bacteria</taxon>
        <taxon>Bacillati</taxon>
        <taxon>Bacillota</taxon>
        <taxon>Bacilli</taxon>
        <taxon>Bacillales</taxon>
        <taxon>Bacillaceae</taxon>
        <taxon>Alkalihalophilus</taxon>
    </lineage>
</organism>
<sequence length="90" mass="10325">PNLRTARGHLVNQIIGELNRRTTRSTIQNHSAFHAFVSTIEPKTIDEALKDEDWVLAMQEELNQFVRNDVWDLVPCHSGQTIIGTKWVLC</sequence>
<gene>
    <name evidence="1" type="ORF">RYX45_22355</name>
</gene>
<feature type="non-terminal residue" evidence="1">
    <location>
        <position position="1"/>
    </location>
</feature>
<comment type="caution">
    <text evidence="1">The sequence shown here is derived from an EMBL/GenBank/DDBJ whole genome shotgun (WGS) entry which is preliminary data.</text>
</comment>
<accession>A0AAJ2NT23</accession>
<evidence type="ECO:0000313" key="1">
    <source>
        <dbReference type="EMBL" id="MDV2887913.1"/>
    </source>
</evidence>
<evidence type="ECO:0000313" key="2">
    <source>
        <dbReference type="Proteomes" id="UP001285636"/>
    </source>
</evidence>
<name>A0AAJ2NT23_ALKPS</name>
<dbReference type="AlphaFoldDB" id="A0AAJ2NT23"/>
<dbReference type="RefSeq" id="WP_323468024.1">
    <property type="nucleotide sequence ID" value="NZ_JAWJAY010000643.1"/>
</dbReference>
<dbReference type="Proteomes" id="UP001285636">
    <property type="component" value="Unassembled WGS sequence"/>
</dbReference>
<proteinExistence type="predicted"/>
<dbReference type="EMBL" id="JAWJAY010000643">
    <property type="protein sequence ID" value="MDV2887913.1"/>
    <property type="molecule type" value="Genomic_DNA"/>
</dbReference>
<protein>
    <submittedName>
        <fullName evidence="1">Uncharacterized protein</fullName>
    </submittedName>
</protein>